<evidence type="ECO:0000313" key="4">
    <source>
        <dbReference type="EMBL" id="KAK9768067.1"/>
    </source>
</evidence>
<feature type="region of interest" description="Disordered" evidence="2">
    <location>
        <begin position="195"/>
        <end position="243"/>
    </location>
</feature>
<dbReference type="EMBL" id="JASJQH010000037">
    <property type="protein sequence ID" value="KAK9768067.1"/>
    <property type="molecule type" value="Genomic_DNA"/>
</dbReference>
<keyword evidence="5" id="KW-1185">Reference proteome</keyword>
<feature type="coiled-coil region" evidence="1">
    <location>
        <begin position="13"/>
        <end position="40"/>
    </location>
</feature>
<reference evidence="4 5" key="1">
    <citation type="submission" date="2023-04" db="EMBL/GenBank/DDBJ databases">
        <title>Genome of Basidiobolus ranarum AG-B5.</title>
        <authorList>
            <person name="Stajich J.E."/>
            <person name="Carter-House D."/>
            <person name="Gryganskyi A."/>
        </authorList>
    </citation>
    <scope>NUCLEOTIDE SEQUENCE [LARGE SCALE GENOMIC DNA]</scope>
    <source>
        <strain evidence="4 5">AG-B5</strain>
    </source>
</reference>
<dbReference type="Proteomes" id="UP001479436">
    <property type="component" value="Unassembled WGS sequence"/>
</dbReference>
<dbReference type="PROSITE" id="PS51505">
    <property type="entry name" value="SCA7"/>
    <property type="match status" value="1"/>
</dbReference>
<dbReference type="InterPro" id="IPR037804">
    <property type="entry name" value="SGF73"/>
</dbReference>
<feature type="domain" description="SCA7" evidence="3">
    <location>
        <begin position="245"/>
        <end position="312"/>
    </location>
</feature>
<dbReference type="Pfam" id="PF08313">
    <property type="entry name" value="SCA7"/>
    <property type="match status" value="1"/>
</dbReference>
<evidence type="ECO:0000259" key="3">
    <source>
        <dbReference type="PROSITE" id="PS51505"/>
    </source>
</evidence>
<comment type="caution">
    <text evidence="4">The sequence shown here is derived from an EMBL/GenBank/DDBJ whole genome shotgun (WGS) entry which is preliminary data.</text>
</comment>
<protein>
    <submittedName>
        <fullName evidence="4">SAGA complex subunit Sgf73</fullName>
    </submittedName>
</protein>
<keyword evidence="1" id="KW-0175">Coiled coil</keyword>
<organism evidence="4 5">
    <name type="scientific">Basidiobolus ranarum</name>
    <dbReference type="NCBI Taxonomy" id="34480"/>
    <lineage>
        <taxon>Eukaryota</taxon>
        <taxon>Fungi</taxon>
        <taxon>Fungi incertae sedis</taxon>
        <taxon>Zoopagomycota</taxon>
        <taxon>Entomophthoromycotina</taxon>
        <taxon>Basidiobolomycetes</taxon>
        <taxon>Basidiobolales</taxon>
        <taxon>Basidiobolaceae</taxon>
        <taxon>Basidiobolus</taxon>
    </lineage>
</organism>
<dbReference type="PANTHER" id="PTHR47805:SF1">
    <property type="entry name" value="SAGA-ASSOCIATED FACTOR 73"/>
    <property type="match status" value="1"/>
</dbReference>
<name>A0ABR2X328_9FUNG</name>
<feature type="compositionally biased region" description="Basic residues" evidence="2">
    <location>
        <begin position="233"/>
        <end position="243"/>
    </location>
</feature>
<proteinExistence type="predicted"/>
<feature type="compositionally biased region" description="Basic and acidic residues" evidence="2">
    <location>
        <begin position="222"/>
        <end position="232"/>
    </location>
</feature>
<dbReference type="InterPro" id="IPR013243">
    <property type="entry name" value="SCA7_dom"/>
</dbReference>
<dbReference type="Gene3D" id="6.10.140.1270">
    <property type="match status" value="1"/>
</dbReference>
<accession>A0ABR2X328</accession>
<dbReference type="PANTHER" id="PTHR47805">
    <property type="entry name" value="SAGA-ASSOCIATED FACTOR 73"/>
    <property type="match status" value="1"/>
</dbReference>
<evidence type="ECO:0000256" key="2">
    <source>
        <dbReference type="SAM" id="MobiDB-lite"/>
    </source>
</evidence>
<gene>
    <name evidence="4" type="primary">sgf73</name>
    <name evidence="4" type="ORF">K7432_001604</name>
</gene>
<evidence type="ECO:0000313" key="5">
    <source>
        <dbReference type="Proteomes" id="UP001479436"/>
    </source>
</evidence>
<feature type="compositionally biased region" description="Basic residues" evidence="2">
    <location>
        <begin position="195"/>
        <end position="206"/>
    </location>
</feature>
<evidence type="ECO:0000256" key="1">
    <source>
        <dbReference type="SAM" id="Coils"/>
    </source>
</evidence>
<sequence>MSSNKPPGWDILSDEQKETLIKKLNQVRDLEKDIEKVSNDFLKSKIAFNSWLSFVSPATLAVFKKENDWNRLPSTHSVDHVPLPEGTWEAFSDTLNGFEMDLEEKAISEPFDASDMPVTTKIQYEYILQNNEITFSVSNIIVHMSSVGGIGLPNDLTIVTCNNCAKPILPCNFLQHSEKCTKPLGGKAALAKLTKKTKKSTEKKKKSIGDDDTETMMSGKRLPTDLTKDKPASKKVKGKGKKATIKRVKGPLDLDRQCGVIAGPNNTPCTRSLTCKNHSMASKRAVVGRTQPYDILLQAYQAKNLLNKPMKNNPSANVEVQNGVDGSGTGDGLGTIAEDRVLDSDEEVNIVLEALTHSHPQPLATRPVMFVRRRHHCLRVHDVLLDAMRGPLDSGIEGLLHDMNGSANSKKSIRS</sequence>